<comment type="subcellular location">
    <subcellularLocation>
        <location evidence="1">Cell outer membrane</location>
    </subcellularLocation>
</comment>
<feature type="compositionally biased region" description="Basic and acidic residues" evidence="5">
    <location>
        <begin position="498"/>
        <end position="511"/>
    </location>
</feature>
<evidence type="ECO:0000256" key="4">
    <source>
        <dbReference type="PROSITE-ProRule" id="PRU00473"/>
    </source>
</evidence>
<dbReference type="EMBL" id="JBHUHT010000017">
    <property type="protein sequence ID" value="MFD2097325.1"/>
    <property type="molecule type" value="Genomic_DNA"/>
</dbReference>
<feature type="domain" description="OmpA-like" evidence="7">
    <location>
        <begin position="397"/>
        <end position="511"/>
    </location>
</feature>
<feature type="region of interest" description="Disordered" evidence="5">
    <location>
        <begin position="487"/>
        <end position="511"/>
    </location>
</feature>
<dbReference type="PRINTS" id="PR01021">
    <property type="entry name" value="OMPADOMAIN"/>
</dbReference>
<evidence type="ECO:0000256" key="2">
    <source>
        <dbReference type="ARBA" id="ARBA00023136"/>
    </source>
</evidence>
<evidence type="ECO:0000313" key="8">
    <source>
        <dbReference type="EMBL" id="MFD2097325.1"/>
    </source>
</evidence>
<dbReference type="InterPro" id="IPR006665">
    <property type="entry name" value="OmpA-like"/>
</dbReference>
<evidence type="ECO:0000256" key="3">
    <source>
        <dbReference type="ARBA" id="ARBA00023237"/>
    </source>
</evidence>
<gene>
    <name evidence="8" type="ORF">ACFSJ3_15110</name>
</gene>
<reference evidence="9" key="1">
    <citation type="journal article" date="2019" name="Int. J. Syst. Evol. Microbiol.">
        <title>The Global Catalogue of Microorganisms (GCM) 10K type strain sequencing project: providing services to taxonomists for standard genome sequencing and annotation.</title>
        <authorList>
            <consortium name="The Broad Institute Genomics Platform"/>
            <consortium name="The Broad Institute Genome Sequencing Center for Infectious Disease"/>
            <person name="Wu L."/>
            <person name="Ma J."/>
        </authorList>
    </citation>
    <scope>NUCLEOTIDE SEQUENCE [LARGE SCALE GENOMIC DNA]</scope>
    <source>
        <strain evidence="9">CGMCC 1.10992</strain>
    </source>
</reference>
<dbReference type="RefSeq" id="WP_345340485.1">
    <property type="nucleotide sequence ID" value="NZ_BAABLI010000015.1"/>
</dbReference>
<dbReference type="PROSITE" id="PS51123">
    <property type="entry name" value="OMPA_2"/>
    <property type="match status" value="1"/>
</dbReference>
<accession>A0ABW4XQH1</accession>
<keyword evidence="2 4" id="KW-0472">Membrane</keyword>
<keyword evidence="9" id="KW-1185">Reference proteome</keyword>
<dbReference type="PANTHER" id="PTHR30329">
    <property type="entry name" value="STATOR ELEMENT OF FLAGELLAR MOTOR COMPLEX"/>
    <property type="match status" value="1"/>
</dbReference>
<organism evidence="8 9">
    <name type="scientific">Corallincola platygyrae</name>
    <dbReference type="NCBI Taxonomy" id="1193278"/>
    <lineage>
        <taxon>Bacteria</taxon>
        <taxon>Pseudomonadati</taxon>
        <taxon>Pseudomonadota</taxon>
        <taxon>Gammaproteobacteria</taxon>
        <taxon>Alteromonadales</taxon>
        <taxon>Psychromonadaceae</taxon>
        <taxon>Corallincola</taxon>
    </lineage>
</organism>
<dbReference type="Gene3D" id="3.30.1330.60">
    <property type="entry name" value="OmpA-like domain"/>
    <property type="match status" value="1"/>
</dbReference>
<feature type="chain" id="PRO_5046282651" evidence="6">
    <location>
        <begin position="28"/>
        <end position="511"/>
    </location>
</feature>
<dbReference type="InterPro" id="IPR006664">
    <property type="entry name" value="OMP_bac"/>
</dbReference>
<proteinExistence type="predicted"/>
<evidence type="ECO:0000313" key="9">
    <source>
        <dbReference type="Proteomes" id="UP001597380"/>
    </source>
</evidence>
<keyword evidence="3" id="KW-0998">Cell outer membrane</keyword>
<evidence type="ECO:0000256" key="1">
    <source>
        <dbReference type="ARBA" id="ARBA00004442"/>
    </source>
</evidence>
<dbReference type="PANTHER" id="PTHR30329:SF21">
    <property type="entry name" value="LIPOPROTEIN YIAD-RELATED"/>
    <property type="match status" value="1"/>
</dbReference>
<dbReference type="InterPro" id="IPR036737">
    <property type="entry name" value="OmpA-like_sf"/>
</dbReference>
<protein>
    <submittedName>
        <fullName evidence="8">OmpA family protein</fullName>
    </submittedName>
</protein>
<dbReference type="InterPro" id="IPR050330">
    <property type="entry name" value="Bact_OuterMem_StrucFunc"/>
</dbReference>
<keyword evidence="6" id="KW-0732">Signal</keyword>
<feature type="signal peptide" evidence="6">
    <location>
        <begin position="1"/>
        <end position="27"/>
    </location>
</feature>
<evidence type="ECO:0000256" key="6">
    <source>
        <dbReference type="SAM" id="SignalP"/>
    </source>
</evidence>
<name>A0ABW4XQH1_9GAMM</name>
<dbReference type="Proteomes" id="UP001597380">
    <property type="component" value="Unassembled WGS sequence"/>
</dbReference>
<comment type="caution">
    <text evidence="8">The sequence shown here is derived from an EMBL/GenBank/DDBJ whole genome shotgun (WGS) entry which is preliminary data.</text>
</comment>
<evidence type="ECO:0000256" key="5">
    <source>
        <dbReference type="SAM" id="MobiDB-lite"/>
    </source>
</evidence>
<dbReference type="SUPFAM" id="SSF103088">
    <property type="entry name" value="OmpA-like"/>
    <property type="match status" value="1"/>
</dbReference>
<sequence length="511" mass="56184">MNTATIIKSLSAVLVASGALLSTAIQAETPQDHPLISAFSQAGIKGTAQVNYAEILIPNSVQLDVNEQPTGTIVAGKLTVHAYELNNGSTPIMAAKNYQDVVEKSGGKILLQCDQKSCGDDFVEQLFRDTWHHDSQNHIDIYNLDSRDNYQYLLAQLGAEESPTYVQWIINLGYKDMLEIDQHIVEPFPLQLGLVEVDTQVLAQELTPAPIGQAEGEDKEGSKDHPLISRYQGSVIQGYQELEFGEFRLATGVADAKENVPHLSLQGKVTTIVYKAPPKQSVLQVYKNYEQALNQAGFSVIFDCALANCGKDGVLEPLWEGSPDEHRYSPMDIWNITDKSDFRMMTAKLSGDKRDAYASVAVLGYWEDVYIAVDIVEPTAMATDRVTIDAAYLNQQLAEQGKVVLHGLFFDFNKASLTVDSAPVLDTIADYLKTNPEQVFYVVGHTDSVGKHEFNMTLSSQRAESVVKALISKGVPQKQLMAMGVGPASPVTTNQSEGGREQNRRVELVLR</sequence>
<dbReference type="CDD" id="cd07185">
    <property type="entry name" value="OmpA_C-like"/>
    <property type="match status" value="1"/>
</dbReference>
<dbReference type="Pfam" id="PF00691">
    <property type="entry name" value="OmpA"/>
    <property type="match status" value="1"/>
</dbReference>
<evidence type="ECO:0000259" key="7">
    <source>
        <dbReference type="PROSITE" id="PS51123"/>
    </source>
</evidence>